<dbReference type="Pfam" id="PF06869">
    <property type="entry name" value="DUF1258"/>
    <property type="match status" value="1"/>
</dbReference>
<sequence length="797" mass="91277">MKRLRITAKMLFDDANKKANRQIEVNEGEEKDQKWESERRPKSRCKETELVCQHFNTDLHENFQVYGEAADTEEFGNQLDRSNVWKTNCSKMLLISARFWSLLSSQDILRVYFLLTTTYSKAAVNRYFDVELLENEHLMKTLIFQRDHIFQVTICAVCAEEENQCACGEVKSLSTVVFSDWKKLLNTLLTLYGYSILETQADVIRGRSTTSPMNHGTLKETLMGHIKAGELSIHFMTGFDGIKLHSRGRLKCWPFTMIPLDLEDRERSSLRSVLTCALYFGSKDPSSKVHDRIVEWVVSEMATSVVWNELLVKCWIASGVHDDQVNSSNYARRKVYGLRSHSSRGSCPYCLNQDTVCKINDRFTISRSDVKEDVPEDLEDGLINSYTSFHELIPMYWSPIDIFHVFQEGIFEKILSELSGSPKLRIFENCMIDMSLPISLPSNFRQLSGRLKDITGSERATVRIRCNNIIKNMFQIFQTIALLEVYIGNFPAVPSAIIFTVYVLFRLNCDPGFITDPSLCQKVSKSSDLLAYLIETYAPNMIRGSKVHQVLYHLADSVKRYGPLLPLSTQAHEHSYHALKRHLCPEITNGLGLSLMRNSISIQELHSEVVKRLDGNVEEYCNDIHGQKMMKILNISRKPGLAKSYEIPQEFARFQTSNDQYYKSHYFNGIRYSSIKNGLSDDRIVMYNSNGKTKYGIVQGFLINSEDEERCRVIIQQFQLSDIHIQSLASKMFAFGIPRHTCQELIDICCSSKFGAIVVGKKNPTTFPLSCLIGHAVFIEKDSRQIVIPFSHRVMLS</sequence>
<protein>
    <submittedName>
        <fullName evidence="1">Uncharacterized protein</fullName>
    </submittedName>
</protein>
<dbReference type="Proteomes" id="UP000008281">
    <property type="component" value="Unassembled WGS sequence"/>
</dbReference>
<evidence type="ECO:0000313" key="1">
    <source>
        <dbReference type="EMBL" id="EFO83238.1"/>
    </source>
</evidence>
<dbReference type="OrthoDB" id="5906692at2759"/>
<dbReference type="EMBL" id="DS268508">
    <property type="protein sequence ID" value="EFO83238.1"/>
    <property type="molecule type" value="Genomic_DNA"/>
</dbReference>
<reference evidence="1" key="1">
    <citation type="submission" date="2007-07" db="EMBL/GenBank/DDBJ databases">
        <title>PCAP assembly of the Caenorhabditis remanei genome.</title>
        <authorList>
            <consortium name="The Caenorhabditis remanei Sequencing Consortium"/>
            <person name="Wilson R.K."/>
        </authorList>
    </citation>
    <scope>NUCLEOTIDE SEQUENCE [LARGE SCALE GENOMIC DNA]</scope>
    <source>
        <strain evidence="1">PB4641</strain>
    </source>
</reference>
<dbReference type="InParanoid" id="E3N1G5"/>
<evidence type="ECO:0000313" key="2">
    <source>
        <dbReference type="Proteomes" id="UP000008281"/>
    </source>
</evidence>
<accession>E3N1G5</accession>
<dbReference type="HOGENOM" id="CLU_354603_0_0_1"/>
<dbReference type="AlphaFoldDB" id="E3N1G5"/>
<dbReference type="eggNOG" id="ENOG502RT9Z">
    <property type="taxonomic scope" value="Eukaryota"/>
</dbReference>
<gene>
    <name evidence="1" type="ORF">CRE_13602</name>
</gene>
<name>E3N1G5_CAERE</name>
<organism evidence="2">
    <name type="scientific">Caenorhabditis remanei</name>
    <name type="common">Caenorhabditis vulgaris</name>
    <dbReference type="NCBI Taxonomy" id="31234"/>
    <lineage>
        <taxon>Eukaryota</taxon>
        <taxon>Metazoa</taxon>
        <taxon>Ecdysozoa</taxon>
        <taxon>Nematoda</taxon>
        <taxon>Chromadorea</taxon>
        <taxon>Rhabditida</taxon>
        <taxon>Rhabditina</taxon>
        <taxon>Rhabditomorpha</taxon>
        <taxon>Rhabditoidea</taxon>
        <taxon>Rhabditidae</taxon>
        <taxon>Peloderinae</taxon>
        <taxon>Caenorhabditis</taxon>
    </lineage>
</organism>
<keyword evidence="2" id="KW-1185">Reference proteome</keyword>
<proteinExistence type="predicted"/>
<dbReference type="InterPro" id="IPR009667">
    <property type="entry name" value="DUF1258"/>
</dbReference>